<dbReference type="GO" id="GO:0016020">
    <property type="term" value="C:membrane"/>
    <property type="evidence" value="ECO:0007669"/>
    <property type="project" value="TreeGrafter"/>
</dbReference>
<dbReference type="SMART" id="SM00822">
    <property type="entry name" value="PKS_KR"/>
    <property type="match status" value="1"/>
</dbReference>
<organism evidence="4 5">
    <name type="scientific">Rhodopseudomonas palustris</name>
    <dbReference type="NCBI Taxonomy" id="1076"/>
    <lineage>
        <taxon>Bacteria</taxon>
        <taxon>Pseudomonadati</taxon>
        <taxon>Pseudomonadota</taxon>
        <taxon>Alphaproteobacteria</taxon>
        <taxon>Hyphomicrobiales</taxon>
        <taxon>Nitrobacteraceae</taxon>
        <taxon>Rhodopseudomonas</taxon>
    </lineage>
</organism>
<proteinExistence type="inferred from homology"/>
<sequence>MSAAHKEPVAVVTGASSGIGRSIALELGKSGHILHLIGRNSARLIEVRDVAPAGSQVHVVDFDDIHRLGSFLQSFPQSLGGLDILIHSAGVCAAGSFEDLSVDELDHHWRVNLRAPYVITKALLQALRSKQGQIVYVNSSTAFLRGIGSANTGYTITKQALRVFADAVRTEVNADGVRVATVYPGKTATGMQEAIHRSSGKAYRPDLLMSPDDVAVVVMHALSLPRSAELTDIVMRPMRKS</sequence>
<dbReference type="EMBL" id="CP076676">
    <property type="protein sequence ID" value="UYO38491.1"/>
    <property type="molecule type" value="Genomic_DNA"/>
</dbReference>
<gene>
    <name evidence="4" type="ORF">KQX62_17450</name>
</gene>
<evidence type="ECO:0000313" key="4">
    <source>
        <dbReference type="EMBL" id="UYO38491.1"/>
    </source>
</evidence>
<name>A0AAX3DV51_RHOPL</name>
<reference evidence="4" key="1">
    <citation type="journal article" date="2022" name="Biol. Control">
        <title>In silico genomic analysis of Rhodopseudomonas palustris strains revealed potential biocontrol agents and crop yield enhancers.</title>
        <authorList>
            <person name="Surachat K."/>
            <person name="Kantachote D."/>
            <person name="Deachamag P."/>
            <person name="Wonglapsuwan M."/>
        </authorList>
    </citation>
    <scope>NUCLEOTIDE SEQUENCE</scope>
    <source>
        <strain evidence="4">TLS06</strain>
    </source>
</reference>
<dbReference type="Gene3D" id="3.40.50.720">
    <property type="entry name" value="NAD(P)-binding Rossmann-like Domain"/>
    <property type="match status" value="1"/>
</dbReference>
<dbReference type="InterPro" id="IPR057326">
    <property type="entry name" value="KR_dom"/>
</dbReference>
<protein>
    <submittedName>
        <fullName evidence="4">SDR family NAD(P)-dependent oxidoreductase</fullName>
    </submittedName>
</protein>
<comment type="similarity">
    <text evidence="1">Belongs to the short-chain dehydrogenases/reductases (SDR) family.</text>
</comment>
<dbReference type="PRINTS" id="PR00081">
    <property type="entry name" value="GDHRDH"/>
</dbReference>
<keyword evidence="2" id="KW-0560">Oxidoreductase</keyword>
<dbReference type="RefSeq" id="WP_264074030.1">
    <property type="nucleotide sequence ID" value="NZ_CP076676.1"/>
</dbReference>
<dbReference type="InterPro" id="IPR002347">
    <property type="entry name" value="SDR_fam"/>
</dbReference>
<dbReference type="GO" id="GO:0016491">
    <property type="term" value="F:oxidoreductase activity"/>
    <property type="evidence" value="ECO:0007669"/>
    <property type="project" value="UniProtKB-KW"/>
</dbReference>
<dbReference type="Pfam" id="PF00106">
    <property type="entry name" value="adh_short"/>
    <property type="match status" value="1"/>
</dbReference>
<dbReference type="Proteomes" id="UP001163166">
    <property type="component" value="Chromosome"/>
</dbReference>
<feature type="domain" description="Ketoreductase" evidence="3">
    <location>
        <begin position="8"/>
        <end position="211"/>
    </location>
</feature>
<dbReference type="SUPFAM" id="SSF51735">
    <property type="entry name" value="NAD(P)-binding Rossmann-fold domains"/>
    <property type="match status" value="1"/>
</dbReference>
<evidence type="ECO:0000259" key="3">
    <source>
        <dbReference type="SMART" id="SM00822"/>
    </source>
</evidence>
<dbReference type="AlphaFoldDB" id="A0AAX3DV51"/>
<evidence type="ECO:0000256" key="1">
    <source>
        <dbReference type="ARBA" id="ARBA00006484"/>
    </source>
</evidence>
<accession>A0AAX3DV51</accession>
<dbReference type="PANTHER" id="PTHR44196">
    <property type="entry name" value="DEHYDROGENASE/REDUCTASE SDR FAMILY MEMBER 7B"/>
    <property type="match status" value="1"/>
</dbReference>
<evidence type="ECO:0000313" key="5">
    <source>
        <dbReference type="Proteomes" id="UP001163166"/>
    </source>
</evidence>
<dbReference type="PANTHER" id="PTHR44196:SF1">
    <property type="entry name" value="DEHYDROGENASE_REDUCTASE SDR FAMILY MEMBER 7B"/>
    <property type="match status" value="1"/>
</dbReference>
<dbReference type="InterPro" id="IPR036291">
    <property type="entry name" value="NAD(P)-bd_dom_sf"/>
</dbReference>
<evidence type="ECO:0000256" key="2">
    <source>
        <dbReference type="ARBA" id="ARBA00023002"/>
    </source>
</evidence>